<dbReference type="AlphaFoldDB" id="A0A183NXZ7"/>
<keyword evidence="2" id="KW-1185">Reference proteome</keyword>
<reference evidence="1 2" key="1">
    <citation type="submission" date="2018-11" db="EMBL/GenBank/DDBJ databases">
        <authorList>
            <consortium name="Pathogen Informatics"/>
        </authorList>
    </citation>
    <scope>NUCLEOTIDE SEQUENCE [LARGE SCALE GENOMIC DNA]</scope>
    <source>
        <strain>Denwood</strain>
        <strain evidence="2">Zambia</strain>
    </source>
</reference>
<dbReference type="EMBL" id="UZAL01027926">
    <property type="protein sequence ID" value="VDP36917.1"/>
    <property type="molecule type" value="Genomic_DNA"/>
</dbReference>
<evidence type="ECO:0000313" key="1">
    <source>
        <dbReference type="EMBL" id="VDP36917.1"/>
    </source>
</evidence>
<gene>
    <name evidence="1" type="ORF">SMTD_LOCUS6983</name>
</gene>
<protein>
    <submittedName>
        <fullName evidence="1">Uncharacterized protein</fullName>
    </submittedName>
</protein>
<accession>A0A183NXZ7</accession>
<evidence type="ECO:0000313" key="2">
    <source>
        <dbReference type="Proteomes" id="UP000269396"/>
    </source>
</evidence>
<dbReference type="Proteomes" id="UP000269396">
    <property type="component" value="Unassembled WGS sequence"/>
</dbReference>
<name>A0A183NXZ7_9TREM</name>
<proteinExistence type="predicted"/>
<sequence>MLPPTMFVNLRVPAKAAHLAEQEGATLDSPITKQLLYTGNHVNALQSFKVNNNLTSSSLRKFAETAAIRRQKPD</sequence>
<organism evidence="1 2">
    <name type="scientific">Schistosoma mattheei</name>
    <dbReference type="NCBI Taxonomy" id="31246"/>
    <lineage>
        <taxon>Eukaryota</taxon>
        <taxon>Metazoa</taxon>
        <taxon>Spiralia</taxon>
        <taxon>Lophotrochozoa</taxon>
        <taxon>Platyhelminthes</taxon>
        <taxon>Trematoda</taxon>
        <taxon>Digenea</taxon>
        <taxon>Strigeidida</taxon>
        <taxon>Schistosomatoidea</taxon>
        <taxon>Schistosomatidae</taxon>
        <taxon>Schistosoma</taxon>
    </lineage>
</organism>